<keyword evidence="2" id="KW-1185">Reference proteome</keyword>
<dbReference type="Proteomes" id="UP000198937">
    <property type="component" value="Unassembled WGS sequence"/>
</dbReference>
<dbReference type="STRING" id="683228.GA0070617_5521"/>
<accession>A0A1C6VE85</accession>
<dbReference type="EMBL" id="FMIA01000002">
    <property type="protein sequence ID" value="SCL64648.1"/>
    <property type="molecule type" value="Genomic_DNA"/>
</dbReference>
<organism evidence="1 2">
    <name type="scientific">Micromonospora yangpuensis</name>
    <dbReference type="NCBI Taxonomy" id="683228"/>
    <lineage>
        <taxon>Bacteria</taxon>
        <taxon>Bacillati</taxon>
        <taxon>Actinomycetota</taxon>
        <taxon>Actinomycetes</taxon>
        <taxon>Micromonosporales</taxon>
        <taxon>Micromonosporaceae</taxon>
        <taxon>Micromonospora</taxon>
    </lineage>
</organism>
<dbReference type="AlphaFoldDB" id="A0A1C6VE85"/>
<gene>
    <name evidence="1" type="ORF">GA0070617_5521</name>
</gene>
<reference evidence="1 2" key="1">
    <citation type="submission" date="2016-06" db="EMBL/GenBank/DDBJ databases">
        <authorList>
            <person name="Kjaerup R.B."/>
            <person name="Dalgaard T.S."/>
            <person name="Juul-Madsen H.R."/>
        </authorList>
    </citation>
    <scope>NUCLEOTIDE SEQUENCE [LARGE SCALE GENOMIC DNA]</scope>
    <source>
        <strain evidence="1 2">DSM 45577</strain>
    </source>
</reference>
<evidence type="ECO:0000313" key="1">
    <source>
        <dbReference type="EMBL" id="SCL64648.1"/>
    </source>
</evidence>
<dbReference type="OrthoDB" id="3822696at2"/>
<evidence type="ECO:0008006" key="3">
    <source>
        <dbReference type="Google" id="ProtNLM"/>
    </source>
</evidence>
<proteinExistence type="predicted"/>
<dbReference type="RefSeq" id="WP_091444911.1">
    <property type="nucleotide sequence ID" value="NZ_BMMJ01000007.1"/>
</dbReference>
<protein>
    <recommendedName>
        <fullName evidence="3">Winged helix-turn-helix domain-containing protein</fullName>
    </recommendedName>
</protein>
<sequence>MRIMPTERAAAEIRRAYGVYRAQHPEGTGWMSLATLADRLDLTHGEIETAILHLVRTDRQFTVVPESNQKMLTVADWDAAVWIGGQWKHWISWDW</sequence>
<name>A0A1C6VE85_9ACTN</name>
<evidence type="ECO:0000313" key="2">
    <source>
        <dbReference type="Proteomes" id="UP000198937"/>
    </source>
</evidence>